<protein>
    <submittedName>
        <fullName evidence="2">Protein SCAI-like</fullName>
    </submittedName>
</protein>
<keyword evidence="1" id="KW-1185">Reference proteome</keyword>
<dbReference type="STRING" id="4096.A0A1U7X4P7"/>
<evidence type="ECO:0000313" key="1">
    <source>
        <dbReference type="Proteomes" id="UP000189701"/>
    </source>
</evidence>
<sequence length="155" mass="17062">MLLSPTISLPISAMDSRQPSGSSFTGFITVPLQAFILMLGFTASDIDVDMYDEKGLLLAASDNLNPVWSQTLGDPFLRRLILRFIFCRAALALYAPTFNKIEFLPECIPCLPDAVLPTSAACQRTMLQLADIFGATSKFNFSKETVLSDDRSQEN</sequence>
<dbReference type="AlphaFoldDB" id="A0A1U7X4P7"/>
<dbReference type="PANTHER" id="PTHR21243">
    <property type="entry name" value="PROTEIN SCAI"/>
    <property type="match status" value="1"/>
</dbReference>
<dbReference type="InterPro" id="IPR022709">
    <property type="entry name" value="SCAI"/>
</dbReference>
<gene>
    <name evidence="2" type="primary">LOC104230684</name>
</gene>
<dbReference type="GO" id="GO:0003714">
    <property type="term" value="F:transcription corepressor activity"/>
    <property type="evidence" value="ECO:0007669"/>
    <property type="project" value="InterPro"/>
</dbReference>
<dbReference type="eggNOG" id="ENOG502QPT4">
    <property type="taxonomic scope" value="Eukaryota"/>
</dbReference>
<reference evidence="2" key="2">
    <citation type="submission" date="2025-08" db="UniProtKB">
        <authorList>
            <consortium name="RefSeq"/>
        </authorList>
    </citation>
    <scope>IDENTIFICATION</scope>
    <source>
        <tissue evidence="2">Leaf</tissue>
    </source>
</reference>
<dbReference type="Proteomes" id="UP000189701">
    <property type="component" value="Unplaced"/>
</dbReference>
<accession>A0A1U7X4P7</accession>
<name>A0A1U7X4P7_NICSY</name>
<organism evidence="1 2">
    <name type="scientific">Nicotiana sylvestris</name>
    <name type="common">Wood tobacco</name>
    <name type="synonym">South American tobacco</name>
    <dbReference type="NCBI Taxonomy" id="4096"/>
    <lineage>
        <taxon>Eukaryota</taxon>
        <taxon>Viridiplantae</taxon>
        <taxon>Streptophyta</taxon>
        <taxon>Embryophyta</taxon>
        <taxon>Tracheophyta</taxon>
        <taxon>Spermatophyta</taxon>
        <taxon>Magnoliopsida</taxon>
        <taxon>eudicotyledons</taxon>
        <taxon>Gunneridae</taxon>
        <taxon>Pentapetalae</taxon>
        <taxon>asterids</taxon>
        <taxon>lamiids</taxon>
        <taxon>Solanales</taxon>
        <taxon>Solanaceae</taxon>
        <taxon>Nicotianoideae</taxon>
        <taxon>Nicotianeae</taxon>
        <taxon>Nicotiana</taxon>
    </lineage>
</organism>
<dbReference type="GO" id="GO:0006351">
    <property type="term" value="P:DNA-templated transcription"/>
    <property type="evidence" value="ECO:0007669"/>
    <property type="project" value="InterPro"/>
</dbReference>
<dbReference type="RefSeq" id="XP_009781849.1">
    <property type="nucleotide sequence ID" value="XM_009783547.1"/>
</dbReference>
<evidence type="ECO:0000313" key="2">
    <source>
        <dbReference type="RefSeq" id="XP_009781849.1"/>
    </source>
</evidence>
<proteinExistence type="predicted"/>
<reference evidence="1" key="1">
    <citation type="journal article" date="2013" name="Genome Biol.">
        <title>Reference genomes and transcriptomes of Nicotiana sylvestris and Nicotiana tomentosiformis.</title>
        <authorList>
            <person name="Sierro N."/>
            <person name="Battey J.N."/>
            <person name="Ouadi S."/>
            <person name="Bovet L."/>
            <person name="Goepfert S."/>
            <person name="Bakaher N."/>
            <person name="Peitsch M.C."/>
            <person name="Ivanov N.V."/>
        </authorList>
    </citation>
    <scope>NUCLEOTIDE SEQUENCE [LARGE SCALE GENOMIC DNA]</scope>
</reference>
<dbReference type="Pfam" id="PF12070">
    <property type="entry name" value="SCAI"/>
    <property type="match status" value="1"/>
</dbReference>